<keyword evidence="7" id="KW-1185">Reference proteome</keyword>
<dbReference type="InterPro" id="IPR009057">
    <property type="entry name" value="Homeodomain-like_sf"/>
</dbReference>
<dbReference type="Gene3D" id="1.10.10.60">
    <property type="entry name" value="Homeodomain-like"/>
    <property type="match status" value="2"/>
</dbReference>
<dbReference type="InterPro" id="IPR018060">
    <property type="entry name" value="HTH_AraC"/>
</dbReference>
<keyword evidence="1" id="KW-0805">Transcription regulation</keyword>
<dbReference type="PROSITE" id="PS01124">
    <property type="entry name" value="HTH_ARAC_FAMILY_2"/>
    <property type="match status" value="1"/>
</dbReference>
<protein>
    <submittedName>
        <fullName evidence="6">Helix-turn-helix domain-containing protein</fullName>
    </submittedName>
</protein>
<feature type="transmembrane region" description="Helical" evidence="4">
    <location>
        <begin position="288"/>
        <end position="309"/>
    </location>
</feature>
<evidence type="ECO:0000313" key="7">
    <source>
        <dbReference type="Proteomes" id="UP001596113"/>
    </source>
</evidence>
<dbReference type="PANTHER" id="PTHR43280">
    <property type="entry name" value="ARAC-FAMILY TRANSCRIPTIONAL REGULATOR"/>
    <property type="match status" value="1"/>
</dbReference>
<evidence type="ECO:0000256" key="2">
    <source>
        <dbReference type="ARBA" id="ARBA00023125"/>
    </source>
</evidence>
<feature type="transmembrane region" description="Helical" evidence="4">
    <location>
        <begin position="12"/>
        <end position="33"/>
    </location>
</feature>
<organism evidence="6 7">
    <name type="scientific">Cohnella soli</name>
    <dbReference type="NCBI Taxonomy" id="425005"/>
    <lineage>
        <taxon>Bacteria</taxon>
        <taxon>Bacillati</taxon>
        <taxon>Bacillota</taxon>
        <taxon>Bacilli</taxon>
        <taxon>Bacillales</taxon>
        <taxon>Paenibacillaceae</taxon>
        <taxon>Cohnella</taxon>
    </lineage>
</organism>
<dbReference type="Pfam" id="PF12833">
    <property type="entry name" value="HTH_18"/>
    <property type="match status" value="1"/>
</dbReference>
<reference evidence="7" key="1">
    <citation type="journal article" date="2019" name="Int. J. Syst. Evol. Microbiol.">
        <title>The Global Catalogue of Microorganisms (GCM) 10K type strain sequencing project: providing services to taxonomists for standard genome sequencing and annotation.</title>
        <authorList>
            <consortium name="The Broad Institute Genomics Platform"/>
            <consortium name="The Broad Institute Genome Sequencing Center for Infectious Disease"/>
            <person name="Wu L."/>
            <person name="Ma J."/>
        </authorList>
    </citation>
    <scope>NUCLEOTIDE SEQUENCE [LARGE SCALE GENOMIC DNA]</scope>
    <source>
        <strain evidence="7">CGMCC 1.18575</strain>
    </source>
</reference>
<evidence type="ECO:0000313" key="6">
    <source>
        <dbReference type="EMBL" id="MFC5407181.1"/>
    </source>
</evidence>
<evidence type="ECO:0000259" key="5">
    <source>
        <dbReference type="PROSITE" id="PS01124"/>
    </source>
</evidence>
<feature type="domain" description="HTH araC/xylS-type" evidence="5">
    <location>
        <begin position="633"/>
        <end position="732"/>
    </location>
</feature>
<evidence type="ECO:0000256" key="1">
    <source>
        <dbReference type="ARBA" id="ARBA00023015"/>
    </source>
</evidence>
<name>A0ABW0I0X5_9BACL</name>
<dbReference type="SMART" id="SM00342">
    <property type="entry name" value="HTH_ARAC"/>
    <property type="match status" value="1"/>
</dbReference>
<dbReference type="InterPro" id="IPR041522">
    <property type="entry name" value="CdaR_GGDEF"/>
</dbReference>
<dbReference type="Proteomes" id="UP001596113">
    <property type="component" value="Unassembled WGS sequence"/>
</dbReference>
<proteinExistence type="predicted"/>
<evidence type="ECO:0000256" key="4">
    <source>
        <dbReference type="SAM" id="Phobius"/>
    </source>
</evidence>
<dbReference type="Pfam" id="PF17853">
    <property type="entry name" value="GGDEF_2"/>
    <property type="match status" value="1"/>
</dbReference>
<keyword evidence="4" id="KW-1133">Transmembrane helix</keyword>
<dbReference type="RefSeq" id="WP_378139611.1">
    <property type="nucleotide sequence ID" value="NZ_JBHSMI010000067.1"/>
</dbReference>
<keyword evidence="4" id="KW-0472">Membrane</keyword>
<sequence length="741" mass="84935">MRTRLRLPIYMQYLISYAIVLFIPTLITGVVIYNSMIDTVREQSLSANERMIKQVGEVIDTKFLEMANIATDLSTNPLVSLNKYRDYFYYYSMRHVMNYRLSNTFLYEVFLYDREREYLYSSDSTYSLDVFNQVYSYQEWSVDDIRNTLNTSIHPVLRKAELINGESFITYLRPIPISAFKPKGTAIYLIKEQTIKDLLQPILLYKGNEAYIIDKNGTIITGTYEGAPLEESLIAQLLSSGNNKQVVQENDSGQSVNVSYIQSKYTGFIYAVATPEKELFKKVNEIKYIALLSFLIIIFLGSVGIYIGMRFNYKPVRRILANVEEVWGEFRDEHGFKKIENALSTAEKWKQQNVLNAPYVRQHLLLSLLQGRITTREELNKAGSFVGLTMNQSSYFVTVIQAECGLQTGMNDLGMYRELDRNGYQIYELQTEAELTLIIGKDNDSIPKEELSRLLQAMTENVQQLVTIGVGTAVSELSQLASSYIEASTAVSHKFIYGSGKVILFSELDPKLSRKSYDATETTANLLVHLDRGAVEQAMNTVGVLVAEIRGKSDSLFQAKSACIEVINAILLFLRQRYSHINYSNMHMFPDVISYANFNSIERLLGETTDICRMACEIIQSGGFHIDPISVTERIETYLQQHFDDYNLNIQMIANDLGFSVSYISRIFKEDTGNTIMDYVKELRITKAKELLKATDLRVQEIVELVGYKDVSSFIRKFKQKLQMTPQEFRSYYKANKFECD</sequence>
<keyword evidence="3" id="KW-0804">Transcription</keyword>
<gene>
    <name evidence="6" type="ORF">ACFPOF_31015</name>
</gene>
<dbReference type="Gene3D" id="3.30.450.20">
    <property type="entry name" value="PAS domain"/>
    <property type="match status" value="1"/>
</dbReference>
<dbReference type="PANTHER" id="PTHR43280:SF2">
    <property type="entry name" value="HTH-TYPE TRANSCRIPTIONAL REGULATOR EXSA"/>
    <property type="match status" value="1"/>
</dbReference>
<evidence type="ECO:0000256" key="3">
    <source>
        <dbReference type="ARBA" id="ARBA00023163"/>
    </source>
</evidence>
<keyword evidence="2" id="KW-0238">DNA-binding</keyword>
<keyword evidence="4" id="KW-0812">Transmembrane</keyword>
<dbReference type="EMBL" id="JBHSMI010000067">
    <property type="protein sequence ID" value="MFC5407181.1"/>
    <property type="molecule type" value="Genomic_DNA"/>
</dbReference>
<dbReference type="SUPFAM" id="SSF46689">
    <property type="entry name" value="Homeodomain-like"/>
    <property type="match status" value="2"/>
</dbReference>
<comment type="caution">
    <text evidence="6">The sequence shown here is derived from an EMBL/GenBank/DDBJ whole genome shotgun (WGS) entry which is preliminary data.</text>
</comment>
<accession>A0ABW0I0X5</accession>